<dbReference type="Pfam" id="PF02585">
    <property type="entry name" value="PIG-L"/>
    <property type="match status" value="1"/>
</dbReference>
<feature type="domain" description="Methyltransferase" evidence="2">
    <location>
        <begin position="308"/>
        <end position="403"/>
    </location>
</feature>
<dbReference type="CDD" id="cd02440">
    <property type="entry name" value="AdoMet_MTases"/>
    <property type="match status" value="1"/>
</dbReference>
<dbReference type="InterPro" id="IPR029063">
    <property type="entry name" value="SAM-dependent_MTases_sf"/>
</dbReference>
<evidence type="ECO:0000313" key="4">
    <source>
        <dbReference type="Proteomes" id="UP001195422"/>
    </source>
</evidence>
<dbReference type="Pfam" id="PF13649">
    <property type="entry name" value="Methyltransf_25"/>
    <property type="match status" value="1"/>
</dbReference>
<dbReference type="Gene3D" id="3.40.50.10320">
    <property type="entry name" value="LmbE-like"/>
    <property type="match status" value="1"/>
</dbReference>
<evidence type="ECO:0000313" key="3">
    <source>
        <dbReference type="EMBL" id="MBP2397589.1"/>
    </source>
</evidence>
<dbReference type="InterPro" id="IPR024078">
    <property type="entry name" value="LmbE-like_dom_sf"/>
</dbReference>
<dbReference type="EMBL" id="JAGIOJ010000001">
    <property type="protein sequence ID" value="MBP2397589.1"/>
    <property type="molecule type" value="Genomic_DNA"/>
</dbReference>
<reference evidence="3 4" key="1">
    <citation type="submission" date="2021-03" db="EMBL/GenBank/DDBJ databases">
        <title>Sequencing the genomes of 1000 actinobacteria strains.</title>
        <authorList>
            <person name="Klenk H.-P."/>
        </authorList>
    </citation>
    <scope>NUCLEOTIDE SEQUENCE [LARGE SCALE GENOMIC DNA]</scope>
    <source>
        <strain evidence="3 4">DSM 20168</strain>
    </source>
</reference>
<keyword evidence="4" id="KW-1185">Reference proteome</keyword>
<keyword evidence="1" id="KW-0862">Zinc</keyword>
<proteinExistence type="predicted"/>
<gene>
    <name evidence="3" type="ORF">JOF39_000670</name>
</gene>
<dbReference type="PANTHER" id="PTHR12993">
    <property type="entry name" value="N-ACETYLGLUCOSAMINYL-PHOSPHATIDYLINOSITOL DE-N-ACETYLASE-RELATED"/>
    <property type="match status" value="1"/>
</dbReference>
<dbReference type="PANTHER" id="PTHR12993:SF11">
    <property type="entry name" value="N-ACETYLGLUCOSAMINYL-PHOSPHATIDYLINOSITOL DE-N-ACETYLASE"/>
    <property type="match status" value="1"/>
</dbReference>
<protein>
    <submittedName>
        <fullName evidence="3">LmbE family N-acetylglucosaminyl deacetylase</fullName>
    </submittedName>
</protein>
<dbReference type="InterPro" id="IPR041698">
    <property type="entry name" value="Methyltransf_25"/>
</dbReference>
<dbReference type="RefSeq" id="WP_188947014.1">
    <property type="nucleotide sequence ID" value="NZ_BMPH01000002.1"/>
</dbReference>
<dbReference type="SUPFAM" id="SSF102588">
    <property type="entry name" value="LmbE-like"/>
    <property type="match status" value="1"/>
</dbReference>
<dbReference type="Proteomes" id="UP001195422">
    <property type="component" value="Unassembled WGS sequence"/>
</dbReference>
<dbReference type="InterPro" id="IPR003737">
    <property type="entry name" value="GlcNAc_PI_deacetylase-related"/>
</dbReference>
<accession>A0ABS4XM62</accession>
<dbReference type="Gene3D" id="3.40.50.150">
    <property type="entry name" value="Vaccinia Virus protein VP39"/>
    <property type="match status" value="1"/>
</dbReference>
<dbReference type="SUPFAM" id="SSF53335">
    <property type="entry name" value="S-adenosyl-L-methionine-dependent methyltransferases"/>
    <property type="match status" value="1"/>
</dbReference>
<evidence type="ECO:0000256" key="1">
    <source>
        <dbReference type="ARBA" id="ARBA00022833"/>
    </source>
</evidence>
<organism evidence="3 4">
    <name type="scientific">Glutamicibacter protophormiae</name>
    <name type="common">Brevibacterium protophormiae</name>
    <dbReference type="NCBI Taxonomy" id="37930"/>
    <lineage>
        <taxon>Bacteria</taxon>
        <taxon>Bacillati</taxon>
        <taxon>Actinomycetota</taxon>
        <taxon>Actinomycetes</taxon>
        <taxon>Micrococcales</taxon>
        <taxon>Micrococcaceae</taxon>
        <taxon>Glutamicibacter</taxon>
    </lineage>
</organism>
<name>A0ABS4XM62_GLUPR</name>
<sequence length="457" mass="51527">MVTFSHRQQGTSARTWRDCGIGDLEPLPLDQLFGSAQRLLVLAAHPDDETLGAAGIMLEALRRNIPVDVVLCTDGEASHPDSPTHAPAQLARLREEEVDQAMRQLHRNAGTAAEITVDRLHLPDGRLAEHREELRELLLERARRSRCVLASTYRGDAHGDHDVLGLIAAGIAHQLSLFHLEFPIWYWHWASPLEDGRWWHWNKLELDEASLDAKRTALSEHRSQTQPLSEKPGDEAMLSAEVMELFLQPQEVFRLTRPGEKDTAMSAAVFEDLYLERPDPWNYRDSGYEERKRRILLSSLTRERYGTVLELGCSIGIQTAALAERCDSLLAIDSSRTALEQAARETARFEHVRLEQLLLPGQWPQLGQGTVDLVVISEIGYFLAADELEELLGLCAAALAPGGELLLCHWLHPIEGWPLDGRTVHRIAHRRPWERAVMHEERDFLLEILGKPGTTHG</sequence>
<comment type="caution">
    <text evidence="3">The sequence shown here is derived from an EMBL/GenBank/DDBJ whole genome shotgun (WGS) entry which is preliminary data.</text>
</comment>
<evidence type="ECO:0000259" key="2">
    <source>
        <dbReference type="Pfam" id="PF13649"/>
    </source>
</evidence>